<proteinExistence type="predicted"/>
<sequence length="61" mass="6836">MTFIYRVLDAGMVTMTELKSGLVTLADLVGMTHYLDMKSDIEYANLKKYDKPEGGGRHGRP</sequence>
<comment type="caution">
    <text evidence="1">The sequence shown here is derived from an EMBL/GenBank/DDBJ whole genome shotgun (WGS) entry which is preliminary data.</text>
</comment>
<dbReference type="RefSeq" id="WP_287056434.1">
    <property type="nucleotide sequence ID" value="NZ_JBBMEU010000027.1"/>
</dbReference>
<evidence type="ECO:0000313" key="2">
    <source>
        <dbReference type="Proteomes" id="UP001433088"/>
    </source>
</evidence>
<accession>A0ABV1CVT0</accession>
<evidence type="ECO:0000313" key="1">
    <source>
        <dbReference type="EMBL" id="MEQ2422244.1"/>
    </source>
</evidence>
<keyword evidence="2" id="KW-1185">Reference proteome</keyword>
<gene>
    <name evidence="1" type="ORF">WMO23_05800</name>
</gene>
<reference evidence="1 2" key="1">
    <citation type="submission" date="2024-03" db="EMBL/GenBank/DDBJ databases">
        <title>Human intestinal bacterial collection.</title>
        <authorList>
            <person name="Pauvert C."/>
            <person name="Hitch T.C.A."/>
            <person name="Clavel T."/>
        </authorList>
    </citation>
    <scope>NUCLEOTIDE SEQUENCE [LARGE SCALE GENOMIC DNA]</scope>
    <source>
        <strain evidence="1 2">CLA-AA-H81</strain>
    </source>
</reference>
<organism evidence="1 2">
    <name type="scientific">Megasphaera intestinihominis</name>
    <dbReference type="NCBI Taxonomy" id="3133159"/>
    <lineage>
        <taxon>Bacteria</taxon>
        <taxon>Bacillati</taxon>
        <taxon>Bacillota</taxon>
        <taxon>Negativicutes</taxon>
        <taxon>Veillonellales</taxon>
        <taxon>Veillonellaceae</taxon>
        <taxon>Megasphaera</taxon>
    </lineage>
</organism>
<dbReference type="Proteomes" id="UP001433088">
    <property type="component" value="Unassembled WGS sequence"/>
</dbReference>
<name>A0ABV1CVT0_9FIRM</name>
<protein>
    <submittedName>
        <fullName evidence="1">Uncharacterized protein</fullName>
    </submittedName>
</protein>
<dbReference type="EMBL" id="JBBMEU010000027">
    <property type="protein sequence ID" value="MEQ2422244.1"/>
    <property type="molecule type" value="Genomic_DNA"/>
</dbReference>